<dbReference type="OrthoDB" id="5879205at2"/>
<evidence type="ECO:0000313" key="1">
    <source>
        <dbReference type="EMBL" id="QDV17170.1"/>
    </source>
</evidence>
<dbReference type="Proteomes" id="UP000320839">
    <property type="component" value="Chromosome"/>
</dbReference>
<proteinExistence type="predicted"/>
<name>A0A518FLG8_9PLAN</name>
<dbReference type="EMBL" id="CP036317">
    <property type="protein sequence ID" value="QDV17170.1"/>
    <property type="molecule type" value="Genomic_DNA"/>
</dbReference>
<dbReference type="AlphaFoldDB" id="A0A518FLG8"/>
<evidence type="ECO:0000313" key="2">
    <source>
        <dbReference type="Proteomes" id="UP000320839"/>
    </source>
</evidence>
<protein>
    <submittedName>
        <fullName evidence="1">Uncharacterized protein</fullName>
    </submittedName>
</protein>
<reference evidence="1 2" key="1">
    <citation type="submission" date="2019-02" db="EMBL/GenBank/DDBJ databases">
        <title>Deep-cultivation of Planctomycetes and their phenomic and genomic characterization uncovers novel biology.</title>
        <authorList>
            <person name="Wiegand S."/>
            <person name="Jogler M."/>
            <person name="Boedeker C."/>
            <person name="Pinto D."/>
            <person name="Vollmers J."/>
            <person name="Rivas-Marin E."/>
            <person name="Kohn T."/>
            <person name="Peeters S.H."/>
            <person name="Heuer A."/>
            <person name="Rast P."/>
            <person name="Oberbeckmann S."/>
            <person name="Bunk B."/>
            <person name="Jeske O."/>
            <person name="Meyerdierks A."/>
            <person name="Storesund J.E."/>
            <person name="Kallscheuer N."/>
            <person name="Luecker S."/>
            <person name="Lage O.M."/>
            <person name="Pohl T."/>
            <person name="Merkel B.J."/>
            <person name="Hornburger P."/>
            <person name="Mueller R.-W."/>
            <person name="Bruemmer F."/>
            <person name="Labrenz M."/>
            <person name="Spormann A.M."/>
            <person name="Op den Camp H."/>
            <person name="Overmann J."/>
            <person name="Amann R."/>
            <person name="Jetten M.S.M."/>
            <person name="Mascher T."/>
            <person name="Medema M.H."/>
            <person name="Devos D.P."/>
            <person name="Kaster A.-K."/>
            <person name="Ovreas L."/>
            <person name="Rohde M."/>
            <person name="Galperin M.Y."/>
            <person name="Jogler C."/>
        </authorList>
    </citation>
    <scope>NUCLEOTIDE SEQUENCE [LARGE SCALE GENOMIC DNA]</scope>
    <source>
        <strain evidence="1 2">Pan153</strain>
    </source>
</reference>
<sequence>MMTRQEICEAVSFLLESAEDRGTTQGILVYSTFLEKIESARDGEAVQELLGKLNHALAGIEAHGDFTPEEYKQVLFLRSGDETFRS</sequence>
<organism evidence="1 2">
    <name type="scientific">Gimesia panareensis</name>
    <dbReference type="NCBI Taxonomy" id="2527978"/>
    <lineage>
        <taxon>Bacteria</taxon>
        <taxon>Pseudomonadati</taxon>
        <taxon>Planctomycetota</taxon>
        <taxon>Planctomycetia</taxon>
        <taxon>Planctomycetales</taxon>
        <taxon>Planctomycetaceae</taxon>
        <taxon>Gimesia</taxon>
    </lineage>
</organism>
<dbReference type="RefSeq" id="WP_145455171.1">
    <property type="nucleotide sequence ID" value="NZ_CP036317.1"/>
</dbReference>
<accession>A0A518FLG8</accession>
<gene>
    <name evidence="1" type="ORF">Pan153_18050</name>
</gene>